<dbReference type="Pfam" id="PF07859">
    <property type="entry name" value="Abhydrolase_3"/>
    <property type="match status" value="1"/>
</dbReference>
<reference evidence="3 4" key="1">
    <citation type="submission" date="2015-11" db="EMBL/GenBank/DDBJ databases">
        <title>The genome of Debaryomyces fabryi.</title>
        <authorList>
            <person name="Tafer H."/>
            <person name="Lopandic K."/>
        </authorList>
    </citation>
    <scope>NUCLEOTIDE SEQUENCE [LARGE SCALE GENOMIC DNA]</scope>
    <source>
        <strain evidence="3 4">CBS 789</strain>
    </source>
</reference>
<evidence type="ECO:0000313" key="4">
    <source>
        <dbReference type="Proteomes" id="UP000054251"/>
    </source>
</evidence>
<protein>
    <recommendedName>
        <fullName evidence="2">Alpha/beta hydrolase fold-3 domain-containing protein</fullName>
    </recommendedName>
</protein>
<evidence type="ECO:0000259" key="2">
    <source>
        <dbReference type="Pfam" id="PF07859"/>
    </source>
</evidence>
<proteinExistence type="predicted"/>
<keyword evidence="1" id="KW-0378">Hydrolase</keyword>
<evidence type="ECO:0000256" key="1">
    <source>
        <dbReference type="ARBA" id="ARBA00022801"/>
    </source>
</evidence>
<dbReference type="EMBL" id="LMYN01000008">
    <property type="protein sequence ID" value="KSA03588.1"/>
    <property type="molecule type" value="Genomic_DNA"/>
</dbReference>
<dbReference type="Gene3D" id="3.40.50.1820">
    <property type="entry name" value="alpha/beta hydrolase"/>
    <property type="match status" value="1"/>
</dbReference>
<dbReference type="InterPro" id="IPR013094">
    <property type="entry name" value="AB_hydrolase_3"/>
</dbReference>
<keyword evidence="4" id="KW-1185">Reference proteome</keyword>
<comment type="caution">
    <text evidence="3">The sequence shown here is derived from an EMBL/GenBank/DDBJ whole genome shotgun (WGS) entry which is preliminary data.</text>
</comment>
<sequence>MPEYELQSDFSFAGGIPEAPFKLHESMIKKLDPEYVRFFNSTLSSNPNIAYTHRVPLEELRKAGNVIPGQTPLSEMAKTYDIEIPRKHTKAAKSIPARVFVPNANKPDEGWPLLVWFHGGGWVLGSLDTENSYCTKVADLCKCVVISVDYRLAPQDPFPACVDDSFEAVLWAFESGPTELEIDSTKICVGGSSAGGNLTAIVTHKYANSKATTELPPICFQLMVVPVTDNSATPETQPSWGENKYTPQLPAEKMIWYRTLYLQNGGDEYTNPESSPLFYPDESFAKLPPCFIAAAECDVLRSEAEAYARKLKNNGVPTEIVIYPGVPHPVMVMDAILQQGRDLIQDTTDSLKKAFYT</sequence>
<dbReference type="PANTHER" id="PTHR48081:SF8">
    <property type="entry name" value="ALPHA_BETA HYDROLASE FOLD-3 DOMAIN-CONTAINING PROTEIN-RELATED"/>
    <property type="match status" value="1"/>
</dbReference>
<dbReference type="InterPro" id="IPR029058">
    <property type="entry name" value="AB_hydrolase_fold"/>
</dbReference>
<dbReference type="SUPFAM" id="SSF53474">
    <property type="entry name" value="alpha/beta-Hydrolases"/>
    <property type="match status" value="1"/>
</dbReference>
<gene>
    <name evidence="3" type="ORF">AC631_00727</name>
</gene>
<dbReference type="PANTHER" id="PTHR48081">
    <property type="entry name" value="AB HYDROLASE SUPERFAMILY PROTEIN C4A8.06C"/>
    <property type="match status" value="1"/>
</dbReference>
<dbReference type="RefSeq" id="XP_015469690.1">
    <property type="nucleotide sequence ID" value="XM_015609557.1"/>
</dbReference>
<dbReference type="InterPro" id="IPR050300">
    <property type="entry name" value="GDXG_lipolytic_enzyme"/>
</dbReference>
<evidence type="ECO:0000313" key="3">
    <source>
        <dbReference type="EMBL" id="KSA03588.1"/>
    </source>
</evidence>
<dbReference type="GeneID" id="26837736"/>
<accession>A0A0V1Q501</accession>
<dbReference type="AlphaFoldDB" id="A0A0V1Q501"/>
<feature type="domain" description="Alpha/beta hydrolase fold-3" evidence="2">
    <location>
        <begin position="114"/>
        <end position="330"/>
    </location>
</feature>
<name>A0A0V1Q501_9ASCO</name>
<dbReference type="Proteomes" id="UP000054251">
    <property type="component" value="Unassembled WGS sequence"/>
</dbReference>
<dbReference type="OrthoDB" id="408631at2759"/>
<organism evidence="3 4">
    <name type="scientific">Debaryomyces fabryi</name>
    <dbReference type="NCBI Taxonomy" id="58627"/>
    <lineage>
        <taxon>Eukaryota</taxon>
        <taxon>Fungi</taxon>
        <taxon>Dikarya</taxon>
        <taxon>Ascomycota</taxon>
        <taxon>Saccharomycotina</taxon>
        <taxon>Pichiomycetes</taxon>
        <taxon>Debaryomycetaceae</taxon>
        <taxon>Debaryomyces</taxon>
    </lineage>
</organism>
<dbReference type="GO" id="GO:0016787">
    <property type="term" value="F:hydrolase activity"/>
    <property type="evidence" value="ECO:0007669"/>
    <property type="project" value="UniProtKB-KW"/>
</dbReference>